<evidence type="ECO:0000256" key="1">
    <source>
        <dbReference type="SAM" id="MobiDB-lite"/>
    </source>
</evidence>
<evidence type="ECO:0000313" key="2">
    <source>
        <dbReference type="EMBL" id="ROJ28368.1"/>
    </source>
</evidence>
<dbReference type="AlphaFoldDB" id="A0A3N0XSZ0"/>
<gene>
    <name evidence="2" type="ORF">DPX16_20859</name>
</gene>
<feature type="compositionally biased region" description="Basic and acidic residues" evidence="1">
    <location>
        <begin position="61"/>
        <end position="78"/>
    </location>
</feature>
<accession>A0A3N0XSZ0</accession>
<evidence type="ECO:0000313" key="3">
    <source>
        <dbReference type="Proteomes" id="UP000281406"/>
    </source>
</evidence>
<keyword evidence="3" id="KW-1185">Reference proteome</keyword>
<dbReference type="EMBL" id="RJVU01062691">
    <property type="protein sequence ID" value="ROJ28368.1"/>
    <property type="molecule type" value="Genomic_DNA"/>
</dbReference>
<protein>
    <submittedName>
        <fullName evidence="2">Uncharacterized protein</fullName>
    </submittedName>
</protein>
<proteinExistence type="predicted"/>
<reference evidence="2 3" key="1">
    <citation type="submission" date="2018-10" db="EMBL/GenBank/DDBJ databases">
        <title>Genome assembly for a Yunnan-Guizhou Plateau 3E fish, Anabarilius grahami (Regan), and its evolutionary and genetic applications.</title>
        <authorList>
            <person name="Jiang W."/>
        </authorList>
    </citation>
    <scope>NUCLEOTIDE SEQUENCE [LARGE SCALE GENOMIC DNA]</scope>
    <source>
        <strain evidence="2">AG-KIZ</strain>
        <tissue evidence="2">Muscle</tissue>
    </source>
</reference>
<name>A0A3N0XSZ0_ANAGA</name>
<organism evidence="2 3">
    <name type="scientific">Anabarilius grahami</name>
    <name type="common">Kanglang fish</name>
    <name type="synonym">Barilius grahami</name>
    <dbReference type="NCBI Taxonomy" id="495550"/>
    <lineage>
        <taxon>Eukaryota</taxon>
        <taxon>Metazoa</taxon>
        <taxon>Chordata</taxon>
        <taxon>Craniata</taxon>
        <taxon>Vertebrata</taxon>
        <taxon>Euteleostomi</taxon>
        <taxon>Actinopterygii</taxon>
        <taxon>Neopterygii</taxon>
        <taxon>Teleostei</taxon>
        <taxon>Ostariophysi</taxon>
        <taxon>Cypriniformes</taxon>
        <taxon>Xenocyprididae</taxon>
        <taxon>Xenocypridinae</taxon>
        <taxon>Xenocypridinae incertae sedis</taxon>
        <taxon>Anabarilius</taxon>
    </lineage>
</organism>
<sequence>MEVSRADLGALGAMAGQGLQDAMAGRAFWGAMVVPQVYGKKRIHWRDMWREPALGPSENTQQERRQASLPDGRARETPPHTSPMGGHSASNPTGGPQPGWWCYVEVQSSVTVEVNWLERSGGWAGAELLRYDAVMQSSEMRCCSNRIPRPRPTFPSCFLRSSAPRL</sequence>
<dbReference type="Proteomes" id="UP000281406">
    <property type="component" value="Unassembled WGS sequence"/>
</dbReference>
<comment type="caution">
    <text evidence="2">The sequence shown here is derived from an EMBL/GenBank/DDBJ whole genome shotgun (WGS) entry which is preliminary data.</text>
</comment>
<feature type="region of interest" description="Disordered" evidence="1">
    <location>
        <begin position="52"/>
        <end position="94"/>
    </location>
</feature>